<dbReference type="SUPFAM" id="SSF50952">
    <property type="entry name" value="Soluble quinoprotein glucose dehydrogenase"/>
    <property type="match status" value="1"/>
</dbReference>
<keyword evidence="8" id="KW-1185">Reference proteome</keyword>
<organism evidence="7 8">
    <name type="scientific">Dyadobacter sandarakinus</name>
    <dbReference type="NCBI Taxonomy" id="2747268"/>
    <lineage>
        <taxon>Bacteria</taxon>
        <taxon>Pseudomonadati</taxon>
        <taxon>Bacteroidota</taxon>
        <taxon>Cytophagia</taxon>
        <taxon>Cytophagales</taxon>
        <taxon>Spirosomataceae</taxon>
        <taxon>Dyadobacter</taxon>
    </lineage>
</organism>
<dbReference type="Pfam" id="PF00034">
    <property type="entry name" value="Cytochrom_C"/>
    <property type="match status" value="1"/>
</dbReference>
<dbReference type="InterPro" id="IPR016024">
    <property type="entry name" value="ARM-type_fold"/>
</dbReference>
<dbReference type="Gene3D" id="1.25.10.10">
    <property type="entry name" value="Leucine-rich Repeat Variant"/>
    <property type="match status" value="2"/>
</dbReference>
<evidence type="ECO:0000256" key="5">
    <source>
        <dbReference type="SAM" id="SignalP"/>
    </source>
</evidence>
<dbReference type="PANTHER" id="PTHR33546">
    <property type="entry name" value="LARGE, MULTIFUNCTIONAL SECRETED PROTEIN-RELATED"/>
    <property type="match status" value="1"/>
</dbReference>
<dbReference type="InterPro" id="IPR011042">
    <property type="entry name" value="6-blade_b-propeller_TolB-like"/>
</dbReference>
<feature type="domain" description="Cytochrome c" evidence="6">
    <location>
        <begin position="1054"/>
        <end position="1187"/>
    </location>
</feature>
<dbReference type="InterPro" id="IPR011041">
    <property type="entry name" value="Quinoprot_gluc/sorb_DH_b-prop"/>
</dbReference>
<gene>
    <name evidence="7" type="ORF">HWI92_15175</name>
</gene>
<protein>
    <submittedName>
        <fullName evidence="7">C-type cytochrome</fullName>
    </submittedName>
</protein>
<dbReference type="Gene3D" id="1.10.760.10">
    <property type="entry name" value="Cytochrome c-like domain"/>
    <property type="match status" value="1"/>
</dbReference>
<dbReference type="InterPro" id="IPR013427">
    <property type="entry name" value="Haem-bd_dom_put"/>
</dbReference>
<accession>A0ABX7I9E9</accession>
<dbReference type="InterPro" id="IPR013428">
    <property type="entry name" value="Membrane-bound_put_N"/>
</dbReference>
<name>A0ABX7I9E9_9BACT</name>
<dbReference type="PANTHER" id="PTHR33546:SF1">
    <property type="entry name" value="LARGE, MULTIFUNCTIONAL SECRETED PROTEIN"/>
    <property type="match status" value="1"/>
</dbReference>
<keyword evidence="1 4" id="KW-0349">Heme</keyword>
<dbReference type="EMBL" id="CP056775">
    <property type="protein sequence ID" value="QRR02152.1"/>
    <property type="molecule type" value="Genomic_DNA"/>
</dbReference>
<feature type="chain" id="PRO_5045501893" evidence="5">
    <location>
        <begin position="24"/>
        <end position="1187"/>
    </location>
</feature>
<evidence type="ECO:0000313" key="8">
    <source>
        <dbReference type="Proteomes" id="UP000612680"/>
    </source>
</evidence>
<dbReference type="SUPFAM" id="SSF46626">
    <property type="entry name" value="Cytochrome c"/>
    <property type="match status" value="1"/>
</dbReference>
<keyword evidence="3 4" id="KW-0408">Iron</keyword>
<dbReference type="InterPro" id="IPR036909">
    <property type="entry name" value="Cyt_c-like_dom_sf"/>
</dbReference>
<dbReference type="NCBIfam" id="TIGR02603">
    <property type="entry name" value="CxxCH_TIGR02603"/>
    <property type="match status" value="1"/>
</dbReference>
<dbReference type="NCBIfam" id="TIGR02604">
    <property type="entry name" value="Piru_Ver_Nterm"/>
    <property type="match status" value="1"/>
</dbReference>
<evidence type="ECO:0000313" key="7">
    <source>
        <dbReference type="EMBL" id="QRR02152.1"/>
    </source>
</evidence>
<evidence type="ECO:0000259" key="6">
    <source>
        <dbReference type="PROSITE" id="PS51007"/>
    </source>
</evidence>
<evidence type="ECO:0000256" key="4">
    <source>
        <dbReference type="PROSITE-ProRule" id="PRU00433"/>
    </source>
</evidence>
<proteinExistence type="predicted"/>
<keyword evidence="5" id="KW-0732">Signal</keyword>
<feature type="signal peptide" evidence="5">
    <location>
        <begin position="1"/>
        <end position="23"/>
    </location>
</feature>
<dbReference type="InterPro" id="IPR011989">
    <property type="entry name" value="ARM-like"/>
</dbReference>
<dbReference type="SUPFAM" id="SSF48371">
    <property type="entry name" value="ARM repeat"/>
    <property type="match status" value="2"/>
</dbReference>
<reference evidence="7 8" key="1">
    <citation type="submission" date="2020-06" db="EMBL/GenBank/DDBJ databases">
        <title>Dyadobacter sandarakinus sp. nov., isolated from the soil of the Arctic Yellow River Station.</title>
        <authorList>
            <person name="Zhang Y."/>
            <person name="Peng F."/>
        </authorList>
    </citation>
    <scope>NUCLEOTIDE SEQUENCE [LARGE SCALE GENOMIC DNA]</scope>
    <source>
        <strain evidence="7 8">Q3-56</strain>
    </source>
</reference>
<dbReference type="Proteomes" id="UP000612680">
    <property type="component" value="Chromosome"/>
</dbReference>
<dbReference type="InterPro" id="IPR009056">
    <property type="entry name" value="Cyt_c-like_dom"/>
</dbReference>
<evidence type="ECO:0000256" key="3">
    <source>
        <dbReference type="ARBA" id="ARBA00023004"/>
    </source>
</evidence>
<evidence type="ECO:0000256" key="1">
    <source>
        <dbReference type="ARBA" id="ARBA00022617"/>
    </source>
</evidence>
<dbReference type="Gene3D" id="2.120.10.30">
    <property type="entry name" value="TolB, C-terminal domain"/>
    <property type="match status" value="1"/>
</dbReference>
<evidence type="ECO:0000256" key="2">
    <source>
        <dbReference type="ARBA" id="ARBA00022723"/>
    </source>
</evidence>
<keyword evidence="2 4" id="KW-0479">Metal-binding</keyword>
<dbReference type="InterPro" id="IPR055557">
    <property type="entry name" value="DUF7133"/>
</dbReference>
<dbReference type="Pfam" id="PF23500">
    <property type="entry name" value="DUF7133"/>
    <property type="match status" value="1"/>
</dbReference>
<dbReference type="PROSITE" id="PS51007">
    <property type="entry name" value="CYTC"/>
    <property type="match status" value="1"/>
</dbReference>
<dbReference type="RefSeq" id="WP_204656766.1">
    <property type="nucleotide sequence ID" value="NZ_CP056775.1"/>
</dbReference>
<sequence>MFTSNTVRRSGAALVAASLLLYAQGCSSPRNPSAKQASATGTTSDIYAEHIRTSQFRTPEEERQAFKVPPGFEVTLFASEPDITKPINMEFDDRGRLWVTQSSEYPVAAGEGEGKDRITILEDKNGDGRADTFTHFDDSLNIPIGIMPVADGAIAYSIPNLYHIKDKNGDSKADSRKVLVANFGHKDTHGMVNNLVRGYDGWLHLCHGFSNTSNVAGADGDTIRMVSGNTFRMRTDGSHVEQTTFGRVNPFGYAYDEKGFLYSVDCHTKPITQLIFGGEYPHFGKKSPVGLGFAPTMMSYDLGSTALAGLVYYTGTQYPEKYRQSFFTGDVVTCRIDRNTITYTGSTPVSSKQEPLLVSNDPWFRPVDVKLGPDGALYVADFYNRIIGHYEVALNHPGRDRISGRIWKITYKGTEPHQDMPVTDWSKADLPALLKGLTHPQLNTRLKVADRIVDTWQQKAIGPVKDLLASNPAEAPVYVHGLWVLHRLNALDDETLAGAFTHKERDVRMHAFRILREKEKLTDAHRTLAIHALEDPDPFIRRTAAEVLDRFPAAANLAPLMALYEKTDPQDTHLHYTAMLAVRNNLRDKSVMWRLPGMKWNDAQLGLLTRALLDAPSPAAASFVLNYTLTHDLPADMLVDNLEYIGRYASPYQMDNIIDLINRKFPDQPATQLSLFKTIQVGIRQSGAEPGPKMKEWGQKLASHFLSDISEQTEIWKNKPVGKSADAGNTWTVSESFLTEIMPAFRIVLSEGAGYLPQAALYSVPFKLPASLSMHVFDNDIENAPSKKGTSRNAVRIKLADSNQTVGEYRLNQTETSEFKDLIKNTTFNLGKYAGQMGYIEVVDSSATGSMGIGKLEPAVVEIPPVAPALVADQRMAAADIAGAYQLHVLEPELTKVLKTKWMDYKVRSATAGALMNMDAKKHVADLEQVFSDPSELPLLREKLAVFMGQAASPPVYEVLKKQLASGARNLQIVIATVLANTSQGIDYLLSAFKDEAASPEIASEIPVRERFAINATPTQQKQMDGFMANGADERLERQKLIDNRLSAFKPDIANTPAGEAIFSQNCSTCHQIQGQGGMVGPQLDGIGNWGPKALTQKILDPNRNITEAFRTYNITLKNDKTMTGLYRRAEGETIVFADLTGQEFSVLKSDLKEYRASKYTVMPDQFRNILPEKDFYALLDYLLGVK</sequence>